<dbReference type="FunFam" id="3.90.120.10:FF:000003">
    <property type="entry name" value="DNA (cytosine-5)-methyltransferase 1"/>
    <property type="match status" value="1"/>
</dbReference>
<dbReference type="SMART" id="SM00298">
    <property type="entry name" value="CHROMO"/>
    <property type="match status" value="1"/>
</dbReference>
<dbReference type="FunFam" id="3.40.50.150:FF:000143">
    <property type="entry name" value="DNA (cytosine-5)-methyltransferase 1"/>
    <property type="match status" value="1"/>
</dbReference>
<evidence type="ECO:0000256" key="14">
    <source>
        <dbReference type="SAM" id="MobiDB-lite"/>
    </source>
</evidence>
<dbReference type="Pfam" id="PF00145">
    <property type="entry name" value="DNA_methylase"/>
    <property type="match status" value="1"/>
</dbReference>
<comment type="subcellular location">
    <subcellularLocation>
        <location evidence="1">Nucleus</location>
    </subcellularLocation>
</comment>
<dbReference type="GO" id="GO:0005634">
    <property type="term" value="C:nucleus"/>
    <property type="evidence" value="ECO:0000318"/>
    <property type="project" value="GO_Central"/>
</dbReference>
<evidence type="ECO:0000256" key="5">
    <source>
        <dbReference type="ARBA" id="ARBA00022691"/>
    </source>
</evidence>
<dbReference type="GO" id="GO:0003682">
    <property type="term" value="F:chromatin binding"/>
    <property type="evidence" value="ECO:0007669"/>
    <property type="project" value="InterPro"/>
</dbReference>
<dbReference type="CDD" id="cd18635">
    <property type="entry name" value="CD_CMT3_like"/>
    <property type="match status" value="1"/>
</dbReference>
<evidence type="ECO:0000256" key="12">
    <source>
        <dbReference type="RuleBase" id="RU000416"/>
    </source>
</evidence>
<dbReference type="InterPro" id="IPR018117">
    <property type="entry name" value="C5_DNA_meth_AS"/>
</dbReference>
<organism evidence="17 18">
    <name type="scientific">Theobroma cacao</name>
    <name type="common">Cacao</name>
    <name type="synonym">Cocoa</name>
    <dbReference type="NCBI Taxonomy" id="3641"/>
    <lineage>
        <taxon>Eukaryota</taxon>
        <taxon>Viridiplantae</taxon>
        <taxon>Streptophyta</taxon>
        <taxon>Embryophyta</taxon>
        <taxon>Tracheophyta</taxon>
        <taxon>Spermatophyta</taxon>
        <taxon>Magnoliopsida</taxon>
        <taxon>eudicotyledons</taxon>
        <taxon>Gunneridae</taxon>
        <taxon>Pentapetalae</taxon>
        <taxon>rosids</taxon>
        <taxon>malvids</taxon>
        <taxon>Malvales</taxon>
        <taxon>Malvaceae</taxon>
        <taxon>Byttnerioideae</taxon>
        <taxon>Theobroma</taxon>
    </lineage>
</organism>
<dbReference type="PROSITE" id="PS51038">
    <property type="entry name" value="BAH"/>
    <property type="match status" value="1"/>
</dbReference>
<dbReference type="GO" id="GO:0005840">
    <property type="term" value="C:ribosome"/>
    <property type="evidence" value="ECO:0007669"/>
    <property type="project" value="UniProtKB-KW"/>
</dbReference>
<dbReference type="OMA" id="FTEHRRE"/>
<evidence type="ECO:0000313" key="18">
    <source>
        <dbReference type="Proteomes" id="UP000026915"/>
    </source>
</evidence>
<dbReference type="InterPro" id="IPR000953">
    <property type="entry name" value="Chromo/chromo_shadow_dom"/>
</dbReference>
<dbReference type="GO" id="GO:0006412">
    <property type="term" value="P:translation"/>
    <property type="evidence" value="ECO:0007669"/>
    <property type="project" value="InterPro"/>
</dbReference>
<dbReference type="Gene3D" id="2.30.30.490">
    <property type="match status" value="1"/>
</dbReference>
<dbReference type="InterPro" id="IPR021137">
    <property type="entry name" value="Ribosomal_bL35-like"/>
</dbReference>
<keyword evidence="18" id="KW-1185">Reference proteome</keyword>
<evidence type="ECO:0000256" key="6">
    <source>
        <dbReference type="ARBA" id="ARBA00022980"/>
    </source>
</evidence>
<feature type="region of interest" description="Disordered" evidence="14">
    <location>
        <begin position="445"/>
        <end position="480"/>
    </location>
</feature>
<dbReference type="Pfam" id="PF01632">
    <property type="entry name" value="Ribosomal_L35p"/>
    <property type="match status" value="1"/>
</dbReference>
<dbReference type="InParanoid" id="A0A061G618"/>
<keyword evidence="7" id="KW-0238">DNA-binding</keyword>
<dbReference type="PANTHER" id="PTHR10629">
    <property type="entry name" value="CYTOSINE-SPECIFIC METHYLTRANSFERASE"/>
    <property type="match status" value="1"/>
</dbReference>
<dbReference type="GO" id="GO:0003677">
    <property type="term" value="F:DNA binding"/>
    <property type="evidence" value="ECO:0000318"/>
    <property type="project" value="GO_Central"/>
</dbReference>
<feature type="active site" evidence="11">
    <location>
        <position position="1035"/>
    </location>
</feature>
<dbReference type="GO" id="GO:1990904">
    <property type="term" value="C:ribonucleoprotein complex"/>
    <property type="evidence" value="ECO:0007669"/>
    <property type="project" value="UniProtKB-KW"/>
</dbReference>
<dbReference type="GO" id="GO:0003886">
    <property type="term" value="F:DNA (cytosine-5-)-methyltransferase activity"/>
    <property type="evidence" value="ECO:0000318"/>
    <property type="project" value="GO_Central"/>
</dbReference>
<dbReference type="InterPro" id="IPR050390">
    <property type="entry name" value="C5-Methyltransferase"/>
</dbReference>
<dbReference type="NCBIfam" id="TIGR00675">
    <property type="entry name" value="dcm"/>
    <property type="match status" value="1"/>
</dbReference>
<dbReference type="GO" id="GO:0003735">
    <property type="term" value="F:structural constituent of ribosome"/>
    <property type="evidence" value="ECO:0007669"/>
    <property type="project" value="InterPro"/>
</dbReference>
<dbReference type="PANTHER" id="PTHR10629:SF34">
    <property type="entry name" value="DNA (CYTOSINE-5)-METHYLTRANSFERASE CMT2"/>
    <property type="match status" value="1"/>
</dbReference>
<dbReference type="Proteomes" id="UP000026915">
    <property type="component" value="Chromosome 3"/>
</dbReference>
<feature type="region of interest" description="Disordered" evidence="14">
    <location>
        <begin position="393"/>
        <end position="430"/>
    </location>
</feature>
<evidence type="ECO:0000259" key="16">
    <source>
        <dbReference type="PROSITE" id="PS51038"/>
    </source>
</evidence>
<dbReference type="FunCoup" id="A0A061G618">
    <property type="interactions" value="228"/>
</dbReference>
<feature type="domain" description="Chromo" evidence="15">
    <location>
        <begin position="957"/>
        <end position="1013"/>
    </location>
</feature>
<dbReference type="GO" id="GO:0032259">
    <property type="term" value="P:methylation"/>
    <property type="evidence" value="ECO:0007669"/>
    <property type="project" value="UniProtKB-KW"/>
</dbReference>
<dbReference type="PROSITE" id="PS00094">
    <property type="entry name" value="C5_MTASE_1"/>
    <property type="match status" value="1"/>
</dbReference>
<evidence type="ECO:0000256" key="1">
    <source>
        <dbReference type="ARBA" id="ARBA00004123"/>
    </source>
</evidence>
<feature type="compositionally biased region" description="Basic and acidic residues" evidence="14">
    <location>
        <begin position="610"/>
        <end position="623"/>
    </location>
</feature>
<evidence type="ECO:0000256" key="3">
    <source>
        <dbReference type="ARBA" id="ARBA00022603"/>
    </source>
</evidence>
<evidence type="ECO:0000313" key="17">
    <source>
        <dbReference type="EMBL" id="EOY25280.1"/>
    </source>
</evidence>
<keyword evidence="5 11" id="KW-0949">S-adenosyl-L-methionine</keyword>
<comment type="catalytic activity">
    <reaction evidence="10 13">
        <text>a 2'-deoxycytidine in DNA + S-adenosyl-L-methionine = a 5-methyl-2'-deoxycytidine in DNA + S-adenosyl-L-homocysteine + H(+)</text>
        <dbReference type="Rhea" id="RHEA:13681"/>
        <dbReference type="Rhea" id="RHEA-COMP:11369"/>
        <dbReference type="Rhea" id="RHEA-COMP:11370"/>
        <dbReference type="ChEBI" id="CHEBI:15378"/>
        <dbReference type="ChEBI" id="CHEBI:57856"/>
        <dbReference type="ChEBI" id="CHEBI:59789"/>
        <dbReference type="ChEBI" id="CHEBI:85452"/>
        <dbReference type="ChEBI" id="CHEBI:85454"/>
        <dbReference type="EC" id="2.1.1.37"/>
    </reaction>
</comment>
<keyword evidence="9" id="KW-0687">Ribonucleoprotein</keyword>
<dbReference type="SUPFAM" id="SSF143034">
    <property type="entry name" value="L35p-like"/>
    <property type="match status" value="1"/>
</dbReference>
<evidence type="ECO:0000259" key="15">
    <source>
        <dbReference type="PROSITE" id="PS50013"/>
    </source>
</evidence>
<name>A0A061G618_THECC</name>
<protein>
    <recommendedName>
        <fullName evidence="13">Cytosine-specific methyltransferase</fullName>
        <ecNumber evidence="13">2.1.1.37</ecNumber>
    </recommendedName>
</protein>
<sequence length="1427" mass="161190">MQRLCSKLRSLALRSTQTLPSLSASRRFLHHSSPPIPLISTKWSFNSLLNNNAASPSLAVNSFRYSPLPLSVVQVRHVSSRERAKRRKPMTPRTSKIKKIKMKSYSSYKSRFRVMSDGSIRRWREGKNHNAHLKSKKSRRRLRQPAIVPAAYAKLVVEGIASWCNTPRMLQVLVLLELLSQPILKIGIPAQRDQTTEALNLVKARLHASRCVMKPCRKSKHESGSWSLSLVKSEDEKEERPVPLAIHLPEGMAADNKLRPRRFPSLFPVPPAHDVRSSCKFYEETVRRSCLRRSSRLSAFVGQESATVGPIGSVETESDDKIENKDSNCRINKVRTFVDDKSLRRSPRFPSTSAEAQSGRTLSLSIKRKSSESQSFELNESTEAKIMNVESMKVQGLRRSPRLTSASPETNGSSSEPMFKSSEKVSYSKTRSSGKVIDKLLWPKDVDKGSVPSKHNGPNFSGEKQRRKSPGLVAETDNCGGNESLRKFEVHNSSFSIGKRLRRSPRISQATKNSCSNVSIKRLDTDEVGFSGLGMSPSSMQAIENGDGDVHFTEHRREMRSEKQLKIPFSHSTSLAEVCCAEVNSSSIRLSNSCNEHPSKKFKVSAADSDMGKPDEKFSKKINDSSLSKNNKRKHVSDPIFIGNPIPDDEAQERWRWRYEMKHIKSKRKSVSLDDDDEDKIVWNVECHYAQAEIDGCAINLGDCVYIKGEEAKEHIGRILEFFKTTDGENYFRVQWFYRAEDTVLKQETAFHDKRRLFYSTVMNDNPIDCIVSKVSVTQRSPKLGLKLNSIPQSDYYFDMEYCVEYSTFRTLPSDDSFKSYNSSNCCKGIFPTTPTAFSANIPSCGTHKAELALLDLYSGCGGMSMGLCLGAKASCIDLVTKWAVDSDKSACKSLKLNHPETHVRNEAADDFLQLLKEWEKLCKRYAVENAGRRYSSRSTTSQAAGNDANSPNDGELEVSSLVDICYGDPCKTGKHSLYFKVQWRGYSASEDTWEPIEGLSNCQECIQQFVRKGFKSKILPLRGNVDVICGGPPCQGISGYNRYRNVDSPLDDERNRQIVVFMDIVEYLKPKFVLMENVVDILRFDKASLGRYALSRLVHMKYQARLGIIAAGCYGLPQFRLRVFVWGAQPSEKLPQFPLPTHDVIVRYWPPPEFERNTVAYDEDQPREELEEALVLHDAISDLPAVANNEAHEEMTYRKPPETEFQRYIRSSKHEITGSALNGATRISNPLYDHRPFPLFEDDYARVCLIPKRKGANFRDLPGVIVGNDNVARRDSTQEKKLLPSGKPLVPDYVFTFEQGKSRRPFARLWWDETVPTVVTFPQCHSQAALHPEQDRILTIREYARLQGFPDYYRFCGTIKERYCQVGNAVAVPVARALGYAMGMAFQKQSGNEPLMTLPPKFSLRTNTQPCLYPGGEQLATGKLAI</sequence>
<keyword evidence="8" id="KW-0539">Nucleus</keyword>
<dbReference type="GO" id="GO:0044027">
    <property type="term" value="P:negative regulation of gene expression via chromosomal CpG island methylation"/>
    <property type="evidence" value="ECO:0000318"/>
    <property type="project" value="GO_Central"/>
</dbReference>
<proteinExistence type="inferred from homology"/>
<dbReference type="Gene3D" id="4.10.410.60">
    <property type="match status" value="1"/>
</dbReference>
<feature type="compositionally biased region" description="Polar residues" evidence="14">
    <location>
        <begin position="349"/>
        <end position="364"/>
    </location>
</feature>
<reference evidence="17 18" key="1">
    <citation type="journal article" date="2013" name="Genome Biol.">
        <title>The genome sequence of the most widely cultivated cacao type and its use to identify candidate genes regulating pod color.</title>
        <authorList>
            <person name="Motamayor J.C."/>
            <person name="Mockaitis K."/>
            <person name="Schmutz J."/>
            <person name="Haiminen N."/>
            <person name="Iii D.L."/>
            <person name="Cornejo O."/>
            <person name="Findley S.D."/>
            <person name="Zheng P."/>
            <person name="Utro F."/>
            <person name="Royaert S."/>
            <person name="Saski C."/>
            <person name="Jenkins J."/>
            <person name="Podicheti R."/>
            <person name="Zhao M."/>
            <person name="Scheffler B.E."/>
            <person name="Stack J.C."/>
            <person name="Feltus F.A."/>
            <person name="Mustiga G.M."/>
            <person name="Amores F."/>
            <person name="Phillips W."/>
            <person name="Marelli J.P."/>
            <person name="May G.D."/>
            <person name="Shapiro H."/>
            <person name="Ma J."/>
            <person name="Bustamante C.D."/>
            <person name="Schnell R.J."/>
            <person name="Main D."/>
            <person name="Gilbert D."/>
            <person name="Parida L."/>
            <person name="Kuhn D.N."/>
        </authorList>
    </citation>
    <scope>NUCLEOTIDE SEQUENCE [LARGE SCALE GENOMIC DNA]</scope>
    <source>
        <strain evidence="18">cv. Matina 1-6</strain>
    </source>
</reference>
<evidence type="ECO:0000256" key="2">
    <source>
        <dbReference type="ARBA" id="ARBA00006598"/>
    </source>
</evidence>
<dbReference type="eggNOG" id="ENOG502QT36">
    <property type="taxonomic scope" value="Eukaryota"/>
</dbReference>
<dbReference type="Pfam" id="PF01426">
    <property type="entry name" value="BAH"/>
    <property type="match status" value="1"/>
</dbReference>
<dbReference type="InterPro" id="IPR037229">
    <property type="entry name" value="Ribosomal_bL35_sf"/>
</dbReference>
<dbReference type="HOGENOM" id="CLU_004921_1_0_1"/>
<dbReference type="InterPro" id="IPR001525">
    <property type="entry name" value="C5_MeTfrase"/>
</dbReference>
<dbReference type="InterPro" id="IPR016197">
    <property type="entry name" value="Chromo-like_dom_sf"/>
</dbReference>
<feature type="domain" description="BAH" evidence="16">
    <location>
        <begin position="697"/>
        <end position="813"/>
    </location>
</feature>
<dbReference type="InterPro" id="IPR001025">
    <property type="entry name" value="BAH_dom"/>
</dbReference>
<dbReference type="SMR" id="A0A061G618"/>
<evidence type="ECO:0000256" key="13">
    <source>
        <dbReference type="RuleBase" id="RU000417"/>
    </source>
</evidence>
<dbReference type="SUPFAM" id="SSF53335">
    <property type="entry name" value="S-adenosyl-L-methionine-dependent methyltransferases"/>
    <property type="match status" value="1"/>
</dbReference>
<dbReference type="Gene3D" id="3.40.50.150">
    <property type="entry name" value="Vaccinia Virus protein VP39"/>
    <property type="match status" value="1"/>
</dbReference>
<evidence type="ECO:0000256" key="4">
    <source>
        <dbReference type="ARBA" id="ARBA00022679"/>
    </source>
</evidence>
<feature type="region of interest" description="Disordered" evidence="14">
    <location>
        <begin position="606"/>
        <end position="631"/>
    </location>
</feature>
<dbReference type="InterPro" id="IPR029063">
    <property type="entry name" value="SAM-dependent_MTases_sf"/>
</dbReference>
<evidence type="ECO:0000256" key="10">
    <source>
        <dbReference type="ARBA" id="ARBA00047422"/>
    </source>
</evidence>
<gene>
    <name evidence="17" type="ORF">TCM_016644</name>
</gene>
<evidence type="ECO:0000256" key="11">
    <source>
        <dbReference type="PROSITE-ProRule" id="PRU01016"/>
    </source>
</evidence>
<dbReference type="InterPro" id="IPR043151">
    <property type="entry name" value="BAH_sf"/>
</dbReference>
<feature type="region of interest" description="Disordered" evidence="14">
    <location>
        <begin position="342"/>
        <end position="379"/>
    </location>
</feature>
<evidence type="ECO:0000256" key="8">
    <source>
        <dbReference type="ARBA" id="ARBA00023242"/>
    </source>
</evidence>
<dbReference type="EC" id="2.1.1.37" evidence="13"/>
<keyword evidence="4 11" id="KW-0808">Transferase</keyword>
<feature type="compositionally biased region" description="Polar residues" evidence="14">
    <location>
        <begin position="402"/>
        <end position="416"/>
    </location>
</feature>
<dbReference type="SUPFAM" id="SSF54160">
    <property type="entry name" value="Chromo domain-like"/>
    <property type="match status" value="1"/>
</dbReference>
<evidence type="ECO:0000256" key="9">
    <source>
        <dbReference type="ARBA" id="ARBA00023274"/>
    </source>
</evidence>
<dbReference type="SMART" id="SM00439">
    <property type="entry name" value="BAH"/>
    <property type="match status" value="1"/>
</dbReference>
<dbReference type="Gramene" id="EOY25280">
    <property type="protein sequence ID" value="EOY25280"/>
    <property type="gene ID" value="TCM_016644"/>
</dbReference>
<dbReference type="Pfam" id="PF00385">
    <property type="entry name" value="Chromo"/>
    <property type="match status" value="1"/>
</dbReference>
<dbReference type="EMBL" id="CM001881">
    <property type="protein sequence ID" value="EOY25280.1"/>
    <property type="molecule type" value="Genomic_DNA"/>
</dbReference>
<keyword evidence="6" id="KW-0689">Ribosomal protein</keyword>
<comment type="similarity">
    <text evidence="2">Belongs to the bacterial ribosomal protein bL35 family.</text>
</comment>
<dbReference type="PROSITE" id="PS51679">
    <property type="entry name" value="SAM_MT_C5"/>
    <property type="match status" value="1"/>
</dbReference>
<dbReference type="InterPro" id="IPR023780">
    <property type="entry name" value="Chromo_domain"/>
</dbReference>
<dbReference type="PROSITE" id="PS50013">
    <property type="entry name" value="CHROMO_2"/>
    <property type="match status" value="1"/>
</dbReference>
<accession>A0A061G618</accession>
<keyword evidence="3 11" id="KW-0489">Methyltransferase</keyword>
<dbReference type="STRING" id="3641.A0A061G618"/>
<dbReference type="PRINTS" id="PR00105">
    <property type="entry name" value="C5METTRFRASE"/>
</dbReference>
<evidence type="ECO:0000256" key="7">
    <source>
        <dbReference type="ARBA" id="ARBA00023125"/>
    </source>
</evidence>
<comment type="similarity">
    <text evidence="11 12">Belongs to the class I-like SAM-binding methyltransferase superfamily. C5-methyltransferase family.</text>
</comment>
<dbReference type="Gene3D" id="3.90.120.10">
    <property type="entry name" value="DNA Methylase, subunit A, domain 2"/>
    <property type="match status" value="1"/>
</dbReference>